<feature type="compositionally biased region" description="Basic and acidic residues" evidence="1">
    <location>
        <begin position="237"/>
        <end position="250"/>
    </location>
</feature>
<dbReference type="AlphaFoldDB" id="A0A239AHL5"/>
<gene>
    <name evidence="2" type="ORF">SAMN06265376_104441</name>
</gene>
<sequence>MLKSIFNDKAEHLKQLDFDYSIKGDIKEIGRMITGNFVRNKSSHYIQEKEKRYRYLLEFLHLQNVHSELDERLSRIDDLLDRIADNNDFIRDGFALLKTNDVDGMRSLLSGQNKSVHALNDDEIRNATQSLIVDTIDEQQELQNALEQVLIQFEDRIDGLNHNSEEYQNYKTELDSRRVELQKVSAQNNLNYSDAEKYLRVRNNDGFEVLKSENNKDKHEVYDSKSDSSDELSEQLAEDRANDPAQKETKLLFPEYKGMGLN</sequence>
<accession>A0A239AHL5</accession>
<evidence type="ECO:0000256" key="1">
    <source>
        <dbReference type="SAM" id="MobiDB-lite"/>
    </source>
</evidence>
<feature type="compositionally biased region" description="Basic and acidic residues" evidence="1">
    <location>
        <begin position="212"/>
        <end position="228"/>
    </location>
</feature>
<name>A0A239AHL5_9FLAO</name>
<evidence type="ECO:0000313" key="3">
    <source>
        <dbReference type="Proteomes" id="UP000198379"/>
    </source>
</evidence>
<dbReference type="EMBL" id="FZNY01000004">
    <property type="protein sequence ID" value="SNR95040.1"/>
    <property type="molecule type" value="Genomic_DNA"/>
</dbReference>
<organism evidence="2 3">
    <name type="scientific">Dokdonia pacifica</name>
    <dbReference type="NCBI Taxonomy" id="1627892"/>
    <lineage>
        <taxon>Bacteria</taxon>
        <taxon>Pseudomonadati</taxon>
        <taxon>Bacteroidota</taxon>
        <taxon>Flavobacteriia</taxon>
        <taxon>Flavobacteriales</taxon>
        <taxon>Flavobacteriaceae</taxon>
        <taxon>Dokdonia</taxon>
    </lineage>
</organism>
<dbReference type="Proteomes" id="UP000198379">
    <property type="component" value="Unassembled WGS sequence"/>
</dbReference>
<feature type="region of interest" description="Disordered" evidence="1">
    <location>
        <begin position="212"/>
        <end position="262"/>
    </location>
</feature>
<dbReference type="RefSeq" id="WP_089372225.1">
    <property type="nucleotide sequence ID" value="NZ_BMEP01000008.1"/>
</dbReference>
<evidence type="ECO:0000313" key="2">
    <source>
        <dbReference type="EMBL" id="SNR95040.1"/>
    </source>
</evidence>
<proteinExistence type="predicted"/>
<protein>
    <submittedName>
        <fullName evidence="2">Uncharacterized protein</fullName>
    </submittedName>
</protein>
<reference evidence="2 3" key="1">
    <citation type="submission" date="2017-06" db="EMBL/GenBank/DDBJ databases">
        <authorList>
            <person name="Kim H.J."/>
            <person name="Triplett B.A."/>
        </authorList>
    </citation>
    <scope>NUCLEOTIDE SEQUENCE [LARGE SCALE GENOMIC DNA]</scope>
    <source>
        <strain evidence="2 3">DSM 25597</strain>
    </source>
</reference>
<keyword evidence="3" id="KW-1185">Reference proteome</keyword>